<dbReference type="EMBL" id="CP000856">
    <property type="protein sequence ID" value="ABW35016.1"/>
    <property type="molecule type" value="Genomic_DNA"/>
</dbReference>
<dbReference type="AlphaFoldDB" id="A8ZRA7"/>
<sequence length="63" mass="6697">MSAKNVREITGSDGATLQDTGHVIMVVNGQPLYASPPAEGPVSEEELLQLAEFVTTRRDVAEA</sequence>
<reference evidence="1" key="1">
    <citation type="submission" date="2007-10" db="EMBL/GenBank/DDBJ databases">
        <title>Complete sequence of Plasmid2 pDGEO02 of Deinococcus geothermalis DSM 11300.</title>
        <authorList>
            <consortium name="US DOE Joint Genome Institute"/>
            <person name="Copeland A."/>
            <person name="Lucas S."/>
            <person name="Lapidus A."/>
            <person name="Barry K."/>
            <person name="Detter J.C."/>
            <person name="Glavina del Rio T."/>
            <person name="Hammon N."/>
            <person name="Israni S."/>
            <person name="Dalin E."/>
            <person name="Tice H."/>
            <person name="Pitluck S."/>
            <person name="Brettin T."/>
            <person name="Bruce D."/>
            <person name="Han C."/>
            <person name="Tapia R."/>
            <person name="Saunders E."/>
            <person name="Gilna P."/>
            <person name="Schmutz J."/>
            <person name="Larimer F."/>
            <person name="Land M."/>
            <person name="Hauser L."/>
            <person name="Kyrpides N."/>
            <person name="Kim E."/>
            <person name="Daly M.J."/>
            <person name="Fredrickson J.K."/>
            <person name="Makarova K.S."/>
            <person name="Gaidamakova E.K."/>
            <person name="Zhai M."/>
            <person name="Richardson P."/>
        </authorList>
    </citation>
    <scope>NUCLEOTIDE SEQUENCE [LARGE SCALE GENOMIC DNA]</scope>
    <source>
        <strain evidence="1">DSM 11300</strain>
        <plasmid evidence="1">pDGEO02</plasmid>
    </source>
</reference>
<dbReference type="Proteomes" id="UP000002431">
    <property type="component" value="Plasmid pDGEO02"/>
</dbReference>
<organism evidence="1 2">
    <name type="scientific">Deinococcus geothermalis (strain DSM 11300 / CIP 105573 / AG-3a)</name>
    <dbReference type="NCBI Taxonomy" id="319795"/>
    <lineage>
        <taxon>Bacteria</taxon>
        <taxon>Thermotogati</taxon>
        <taxon>Deinococcota</taxon>
        <taxon>Deinococci</taxon>
        <taxon>Deinococcales</taxon>
        <taxon>Deinococcaceae</taxon>
        <taxon>Deinococcus</taxon>
    </lineage>
</organism>
<keyword evidence="2" id="KW-1185">Reference proteome</keyword>
<protein>
    <submittedName>
        <fullName evidence="1">Uncharacterized protein</fullName>
    </submittedName>
</protein>
<evidence type="ECO:0000313" key="1">
    <source>
        <dbReference type="EMBL" id="ABW35016.1"/>
    </source>
</evidence>
<proteinExistence type="predicted"/>
<dbReference type="HOGENOM" id="CLU_2878413_0_0_0"/>
<keyword evidence="1" id="KW-0614">Plasmid</keyword>
<geneLocation type="plasmid" evidence="1 2">
    <name>pDGEO02</name>
</geneLocation>
<dbReference type="RefSeq" id="WP_012173366.1">
    <property type="nucleotide sequence ID" value="NC_009939.1"/>
</dbReference>
<evidence type="ECO:0000313" key="2">
    <source>
        <dbReference type="Proteomes" id="UP000002431"/>
    </source>
</evidence>
<accession>A8ZRA7</accession>
<name>A8ZRA7_DEIGD</name>
<gene>
    <name evidence="1" type="ORF">Dgeo_2973</name>
</gene>
<dbReference type="KEGG" id="dge:Dgeo_2973"/>